<evidence type="ECO:0000313" key="1">
    <source>
        <dbReference type="EMBL" id="QOZ68821.1"/>
    </source>
</evidence>
<dbReference type="Proteomes" id="UP000594015">
    <property type="component" value="Chromosome"/>
</dbReference>
<evidence type="ECO:0000313" key="2">
    <source>
        <dbReference type="Proteomes" id="UP000594015"/>
    </source>
</evidence>
<protein>
    <submittedName>
        <fullName evidence="1">Uncharacterized protein</fullName>
    </submittedName>
</protein>
<dbReference type="EMBL" id="CP030050">
    <property type="protein sequence ID" value="QOZ68821.1"/>
    <property type="molecule type" value="Genomic_DNA"/>
</dbReference>
<dbReference type="AlphaFoldDB" id="A0AAE7NR12"/>
<reference evidence="1 2" key="1">
    <citation type="submission" date="2018-06" db="EMBL/GenBank/DDBJ databases">
        <title>Comparative genomics of Bradyrhizobium nodulating Arachidis hypogaea.</title>
        <authorList>
            <person name="Li Y."/>
        </authorList>
    </citation>
    <scope>NUCLEOTIDE SEQUENCE [LARGE SCALE GENOMIC DNA]</scope>
    <source>
        <strain evidence="1 2">CCBAU 051107</strain>
    </source>
</reference>
<name>A0AAE7NR12_9BRAD</name>
<dbReference type="RefSeq" id="WP_092220089.1">
    <property type="nucleotide sequence ID" value="NZ_CP030050.1"/>
</dbReference>
<sequence>MSFSPLNLYTFAAARGQFLRADVQTLLKEAPVSLFADFLAPNDPDVRRQAEALRARLDLLLFAEPRPHADATPPLPANVVQLRR</sequence>
<gene>
    <name evidence="1" type="ORF">WN72_22715</name>
</gene>
<dbReference type="KEGG" id="barh:WN72_22715"/>
<accession>A0AAE7NR12</accession>
<organism evidence="1 2">
    <name type="scientific">Bradyrhizobium arachidis</name>
    <dbReference type="NCBI Taxonomy" id="858423"/>
    <lineage>
        <taxon>Bacteria</taxon>
        <taxon>Pseudomonadati</taxon>
        <taxon>Pseudomonadota</taxon>
        <taxon>Alphaproteobacteria</taxon>
        <taxon>Hyphomicrobiales</taxon>
        <taxon>Nitrobacteraceae</taxon>
        <taxon>Bradyrhizobium</taxon>
    </lineage>
</organism>
<proteinExistence type="predicted"/>